<accession>A0A5D3F9Y3</accession>
<evidence type="ECO:0000313" key="1">
    <source>
        <dbReference type="EMBL" id="TYK45131.1"/>
    </source>
</evidence>
<gene>
    <name evidence="1" type="ORF">FXF68_31100</name>
</gene>
<dbReference type="RefSeq" id="WP_148765492.1">
    <property type="nucleotide sequence ID" value="NZ_VSRQ01000007.1"/>
</dbReference>
<evidence type="ECO:0000313" key="2">
    <source>
        <dbReference type="Proteomes" id="UP000323505"/>
    </source>
</evidence>
<dbReference type="AlphaFoldDB" id="A0A5D3F9Y3"/>
<organism evidence="1 2">
    <name type="scientific">Actinomadura decatromicini</name>
    <dbReference type="NCBI Taxonomy" id="2604572"/>
    <lineage>
        <taxon>Bacteria</taxon>
        <taxon>Bacillati</taxon>
        <taxon>Actinomycetota</taxon>
        <taxon>Actinomycetes</taxon>
        <taxon>Streptosporangiales</taxon>
        <taxon>Thermomonosporaceae</taxon>
        <taxon>Actinomadura</taxon>
    </lineage>
</organism>
<protein>
    <submittedName>
        <fullName evidence="1">Uncharacterized protein</fullName>
    </submittedName>
</protein>
<dbReference type="EMBL" id="VSRQ01000007">
    <property type="protein sequence ID" value="TYK45131.1"/>
    <property type="molecule type" value="Genomic_DNA"/>
</dbReference>
<dbReference type="Proteomes" id="UP000323505">
    <property type="component" value="Unassembled WGS sequence"/>
</dbReference>
<name>A0A5D3F9Y3_9ACTN</name>
<reference evidence="1 2" key="1">
    <citation type="submission" date="2019-08" db="EMBL/GenBank/DDBJ databases">
        <title>Actinomadura sp. nov. CYP1-5 isolated from mountain soil.</title>
        <authorList>
            <person name="Songsumanus A."/>
            <person name="Kuncharoen N."/>
            <person name="Kudo T."/>
            <person name="Yuki M."/>
            <person name="Igarashi Y."/>
            <person name="Tanasupawat S."/>
        </authorList>
    </citation>
    <scope>NUCLEOTIDE SEQUENCE [LARGE SCALE GENOMIC DNA]</scope>
    <source>
        <strain evidence="1 2">CYP1-5</strain>
    </source>
</reference>
<proteinExistence type="predicted"/>
<sequence>MADYTFPDDLLQLQRDFDRAERRCQEISASIPSGVEIVEGNVDAIAEQQAALNEARAKRLEVVVALQGHPFWETVENRFDAKEALRKAARQ</sequence>
<comment type="caution">
    <text evidence="1">The sequence shown here is derived from an EMBL/GenBank/DDBJ whole genome shotgun (WGS) entry which is preliminary data.</text>
</comment>
<keyword evidence="2" id="KW-1185">Reference proteome</keyword>